<evidence type="ECO:0000313" key="3">
    <source>
        <dbReference type="EMBL" id="CAF1509891.1"/>
    </source>
</evidence>
<dbReference type="Pfam" id="PF14291">
    <property type="entry name" value="DUF4371"/>
    <property type="match status" value="1"/>
</dbReference>
<accession>A0A815U0F6</accession>
<dbReference type="InterPro" id="IPR012337">
    <property type="entry name" value="RNaseH-like_sf"/>
</dbReference>
<dbReference type="SUPFAM" id="SSF53098">
    <property type="entry name" value="Ribonuclease H-like"/>
    <property type="match status" value="1"/>
</dbReference>
<dbReference type="SMART" id="SM00597">
    <property type="entry name" value="ZnF_TTF"/>
    <property type="match status" value="1"/>
</dbReference>
<dbReference type="GO" id="GO:0046983">
    <property type="term" value="F:protein dimerization activity"/>
    <property type="evidence" value="ECO:0007669"/>
    <property type="project" value="InterPro"/>
</dbReference>
<gene>
    <name evidence="3" type="ORF">EDS130_LOCUS43175</name>
</gene>
<comment type="caution">
    <text evidence="3">The sequence shown here is derived from an EMBL/GenBank/DDBJ whole genome shotgun (WGS) entry which is preliminary data.</text>
</comment>
<dbReference type="InterPro" id="IPR008906">
    <property type="entry name" value="HATC_C_dom"/>
</dbReference>
<dbReference type="EMBL" id="CAJNOJ010000686">
    <property type="protein sequence ID" value="CAF1509891.1"/>
    <property type="molecule type" value="Genomic_DNA"/>
</dbReference>
<proteinExistence type="predicted"/>
<sequence>MNSEKRQTIESYFISSHKKSRTDEQQTDSTIVIPSSLSIPEFQQPTTATAVSCSEDQTTSDSISDTSSSSLANSVGLNESFEATSIPNDISKSSFDPPAQPKLGTYPVNQQKRSFQSAWYTDRQWLEYSVENNSCFCYYCRHFSWNKLAVRDAFSTSGFNNWKKALDNRAGLIKHASSSSHLTATKNYLSYKQREETCSNIVQKLDSGRTIRIRKNRDRLTKICSTLLVLSRQMIGLRGHVENERSSNRGNFLEILHWAAKTDPIVQSIFEDSTSNATYLSHDIQNELIHIMGNQIREKVSSMVNGCMYALMADECRDISGHQQLSIVIRFVRDLNDRMASSTDVVKEYFLGFVPLEAFDAATLAQNIVEFLKQLNIPLQSCICLCFDGASVTSGCHAGVHVHLRKFMPKAVYVHCSAHRLNLVISDTCKAVYYMLDYFSIVVNIYSFFTESGVTNAYFKKAQKELGLIQSSTLKLWAWTRWDSRWQAIDSMIDNFPAILRALDDVSEESSGARSINAGGLLVHVKRSIFIITSFILHRLFGLIKVLSDHLKSSSVDYVRGEHLIKSIIKQIEDLRNEQSFGEIYAKAKDFCDANNVDLLQQYRSRRVTAVPARFEAFVIDSTLGQREVLSSSTDFMNRIYFPLIDCMLVELNDRFSSQTLSLMKSISTVYPESGNFLDTNDINEFSQHTDADANALRNEFLVIKPMLQSKSITDVISFLNELIPLSGAFPQTLRMIKNAITMPISQVTCERSFSKMKIIKNYLRNSMTDQRLSDLAVLAVERDFEIDFERVIDKFSINHKNSRILLH</sequence>
<dbReference type="Pfam" id="PF05699">
    <property type="entry name" value="Dimer_Tnp_hAT"/>
    <property type="match status" value="1"/>
</dbReference>
<feature type="compositionally biased region" description="Low complexity" evidence="1">
    <location>
        <begin position="54"/>
        <end position="70"/>
    </location>
</feature>
<dbReference type="PANTHER" id="PTHR45749:SF37">
    <property type="entry name" value="OS05G0311600 PROTEIN"/>
    <property type="match status" value="1"/>
</dbReference>
<evidence type="ECO:0000259" key="2">
    <source>
        <dbReference type="SMART" id="SM00597"/>
    </source>
</evidence>
<feature type="domain" description="TTF-type" evidence="2">
    <location>
        <begin position="111"/>
        <end position="204"/>
    </location>
</feature>
<reference evidence="3" key="1">
    <citation type="submission" date="2021-02" db="EMBL/GenBank/DDBJ databases">
        <authorList>
            <person name="Nowell W R."/>
        </authorList>
    </citation>
    <scope>NUCLEOTIDE SEQUENCE</scope>
</reference>
<evidence type="ECO:0000313" key="4">
    <source>
        <dbReference type="Proteomes" id="UP000663852"/>
    </source>
</evidence>
<evidence type="ECO:0000256" key="1">
    <source>
        <dbReference type="SAM" id="MobiDB-lite"/>
    </source>
</evidence>
<dbReference type="AlphaFoldDB" id="A0A815U0F6"/>
<dbReference type="InterPro" id="IPR006580">
    <property type="entry name" value="Znf_TTF"/>
</dbReference>
<feature type="region of interest" description="Disordered" evidence="1">
    <location>
        <begin position="1"/>
        <end position="71"/>
    </location>
</feature>
<organism evidence="3 4">
    <name type="scientific">Adineta ricciae</name>
    <name type="common">Rotifer</name>
    <dbReference type="NCBI Taxonomy" id="249248"/>
    <lineage>
        <taxon>Eukaryota</taxon>
        <taxon>Metazoa</taxon>
        <taxon>Spiralia</taxon>
        <taxon>Gnathifera</taxon>
        <taxon>Rotifera</taxon>
        <taxon>Eurotatoria</taxon>
        <taxon>Bdelloidea</taxon>
        <taxon>Adinetida</taxon>
        <taxon>Adinetidae</taxon>
        <taxon>Adineta</taxon>
    </lineage>
</organism>
<name>A0A815U0F6_ADIRI</name>
<feature type="compositionally biased region" description="Polar residues" evidence="1">
    <location>
        <begin position="27"/>
        <end position="52"/>
    </location>
</feature>
<dbReference type="OrthoDB" id="1739706at2759"/>
<dbReference type="Proteomes" id="UP000663852">
    <property type="component" value="Unassembled WGS sequence"/>
</dbReference>
<protein>
    <recommendedName>
        <fullName evidence="2">TTF-type domain-containing protein</fullName>
    </recommendedName>
</protein>
<dbReference type="InterPro" id="IPR025398">
    <property type="entry name" value="DUF4371"/>
</dbReference>
<dbReference type="PANTHER" id="PTHR45749">
    <property type="match status" value="1"/>
</dbReference>